<dbReference type="Proteomes" id="UP000236291">
    <property type="component" value="Unassembled WGS sequence"/>
</dbReference>
<evidence type="ECO:0000256" key="8">
    <source>
        <dbReference type="SAM" id="Phobius"/>
    </source>
</evidence>
<dbReference type="EMBL" id="ASHM01051346">
    <property type="protein sequence ID" value="PNX86500.1"/>
    <property type="molecule type" value="Genomic_DNA"/>
</dbReference>
<keyword evidence="3 8" id="KW-0812">Transmembrane</keyword>
<keyword evidence="7" id="KW-0568">Pathogenesis-related protein</keyword>
<name>A0A2K3M6V7_TRIPR</name>
<protein>
    <submittedName>
        <fullName evidence="9">MLO protein 1-like</fullName>
    </submittedName>
</protein>
<evidence type="ECO:0000256" key="6">
    <source>
        <dbReference type="ARBA" id="ARBA00023136"/>
    </source>
</evidence>
<sequence length="43" mass="4592">MAGGAAVGERSLKETPTWAVAVVCAVFIIISVLIEHGIRRLEK</sequence>
<evidence type="ECO:0000256" key="5">
    <source>
        <dbReference type="ARBA" id="ARBA00022989"/>
    </source>
</evidence>
<keyword evidence="5 8" id="KW-1133">Transmembrane helix</keyword>
<gene>
    <name evidence="9" type="ORF">L195_g042578</name>
</gene>
<evidence type="ECO:0000256" key="7">
    <source>
        <dbReference type="ARBA" id="ARBA00023265"/>
    </source>
</evidence>
<feature type="non-terminal residue" evidence="9">
    <location>
        <position position="43"/>
    </location>
</feature>
<comment type="caution">
    <text evidence="9">The sequence shown here is derived from an EMBL/GenBank/DDBJ whole genome shotgun (WGS) entry which is preliminary data.</text>
</comment>
<keyword evidence="4" id="KW-0611">Plant defense</keyword>
<keyword evidence="6 8" id="KW-0472">Membrane</keyword>
<evidence type="ECO:0000256" key="1">
    <source>
        <dbReference type="ARBA" id="ARBA00004141"/>
    </source>
</evidence>
<comment type="similarity">
    <text evidence="2">Belongs to the MLO family.</text>
</comment>
<dbReference type="STRING" id="57577.A0A2K3M6V7"/>
<dbReference type="Pfam" id="PF03094">
    <property type="entry name" value="Mlo"/>
    <property type="match status" value="1"/>
</dbReference>
<reference evidence="9 10" key="2">
    <citation type="journal article" date="2017" name="Front. Plant Sci.">
        <title>Gene Classification and Mining of Molecular Markers Useful in Red Clover (Trifolium pratense) Breeding.</title>
        <authorList>
            <person name="Istvanek J."/>
            <person name="Dluhosova J."/>
            <person name="Dluhos P."/>
            <person name="Patkova L."/>
            <person name="Nedelnik J."/>
            <person name="Repkova J."/>
        </authorList>
    </citation>
    <scope>NUCLEOTIDE SEQUENCE [LARGE SCALE GENOMIC DNA]</scope>
    <source>
        <strain evidence="10">cv. Tatra</strain>
        <tissue evidence="9">Young leaves</tissue>
    </source>
</reference>
<comment type="subcellular location">
    <subcellularLocation>
        <location evidence="1">Membrane</location>
        <topology evidence="1">Multi-pass membrane protein</topology>
    </subcellularLocation>
</comment>
<accession>A0A2K3M6V7</accession>
<evidence type="ECO:0000313" key="9">
    <source>
        <dbReference type="EMBL" id="PNX86500.1"/>
    </source>
</evidence>
<evidence type="ECO:0000256" key="2">
    <source>
        <dbReference type="ARBA" id="ARBA00006574"/>
    </source>
</evidence>
<proteinExistence type="inferred from homology"/>
<evidence type="ECO:0000256" key="4">
    <source>
        <dbReference type="ARBA" id="ARBA00022821"/>
    </source>
</evidence>
<evidence type="ECO:0000256" key="3">
    <source>
        <dbReference type="ARBA" id="ARBA00022692"/>
    </source>
</evidence>
<dbReference type="InterPro" id="IPR004326">
    <property type="entry name" value="Mlo"/>
</dbReference>
<reference evidence="9 10" key="1">
    <citation type="journal article" date="2014" name="Am. J. Bot.">
        <title>Genome assembly and annotation for red clover (Trifolium pratense; Fabaceae).</title>
        <authorList>
            <person name="Istvanek J."/>
            <person name="Jaros M."/>
            <person name="Krenek A."/>
            <person name="Repkova J."/>
        </authorList>
    </citation>
    <scope>NUCLEOTIDE SEQUENCE [LARGE SCALE GENOMIC DNA]</scope>
    <source>
        <strain evidence="10">cv. Tatra</strain>
        <tissue evidence="9">Young leaves</tissue>
    </source>
</reference>
<dbReference type="GO" id="GO:0016020">
    <property type="term" value="C:membrane"/>
    <property type="evidence" value="ECO:0007669"/>
    <property type="project" value="UniProtKB-SubCell"/>
</dbReference>
<organism evidence="9 10">
    <name type="scientific">Trifolium pratense</name>
    <name type="common">Red clover</name>
    <dbReference type="NCBI Taxonomy" id="57577"/>
    <lineage>
        <taxon>Eukaryota</taxon>
        <taxon>Viridiplantae</taxon>
        <taxon>Streptophyta</taxon>
        <taxon>Embryophyta</taxon>
        <taxon>Tracheophyta</taxon>
        <taxon>Spermatophyta</taxon>
        <taxon>Magnoliopsida</taxon>
        <taxon>eudicotyledons</taxon>
        <taxon>Gunneridae</taxon>
        <taxon>Pentapetalae</taxon>
        <taxon>rosids</taxon>
        <taxon>fabids</taxon>
        <taxon>Fabales</taxon>
        <taxon>Fabaceae</taxon>
        <taxon>Papilionoideae</taxon>
        <taxon>50 kb inversion clade</taxon>
        <taxon>NPAAA clade</taxon>
        <taxon>Hologalegina</taxon>
        <taxon>IRL clade</taxon>
        <taxon>Trifolieae</taxon>
        <taxon>Trifolium</taxon>
    </lineage>
</organism>
<feature type="transmembrane region" description="Helical" evidence="8">
    <location>
        <begin position="18"/>
        <end position="38"/>
    </location>
</feature>
<dbReference type="AlphaFoldDB" id="A0A2K3M6V7"/>
<dbReference type="GO" id="GO:0006952">
    <property type="term" value="P:defense response"/>
    <property type="evidence" value="ECO:0007669"/>
    <property type="project" value="UniProtKB-KW"/>
</dbReference>
<evidence type="ECO:0000313" key="10">
    <source>
        <dbReference type="Proteomes" id="UP000236291"/>
    </source>
</evidence>